<proteinExistence type="predicted"/>
<evidence type="ECO:0000256" key="1">
    <source>
        <dbReference type="SAM" id="Phobius"/>
    </source>
</evidence>
<protein>
    <submittedName>
        <fullName evidence="2">Uncharacterized protein</fullName>
    </submittedName>
</protein>
<sequence length="52" mass="5831">MVEDYTNAFLVWACILLFCGLFAIWVKFGLFAALATGFVADRCIGRPATDRR</sequence>
<dbReference type="STRING" id="441119.SAMN04488047_102187"/>
<dbReference type="EMBL" id="FOXA01000002">
    <property type="protein sequence ID" value="SFP06775.1"/>
    <property type="molecule type" value="Genomic_DNA"/>
</dbReference>
<keyword evidence="1" id="KW-1133">Transmembrane helix</keyword>
<feature type="transmembrane region" description="Helical" evidence="1">
    <location>
        <begin position="6"/>
        <end position="26"/>
    </location>
</feature>
<dbReference type="AlphaFoldDB" id="A0A1I5MB47"/>
<evidence type="ECO:0000313" key="2">
    <source>
        <dbReference type="EMBL" id="SFP06775.1"/>
    </source>
</evidence>
<dbReference type="RefSeq" id="WP_177215054.1">
    <property type="nucleotide sequence ID" value="NZ_FOXA01000002.1"/>
</dbReference>
<gene>
    <name evidence="2" type="ORF">SAMN04488047_102187</name>
</gene>
<keyword evidence="3" id="KW-1185">Reference proteome</keyword>
<keyword evidence="1" id="KW-0472">Membrane</keyword>
<name>A0A1I5MB47_9RHOB</name>
<reference evidence="2 3" key="1">
    <citation type="submission" date="2016-10" db="EMBL/GenBank/DDBJ databases">
        <authorList>
            <person name="de Groot N.N."/>
        </authorList>
    </citation>
    <scope>NUCLEOTIDE SEQUENCE [LARGE SCALE GENOMIC DNA]</scope>
    <source>
        <strain evidence="2 3">DSM 19547</strain>
    </source>
</reference>
<organism evidence="2 3">
    <name type="scientific">Tranquillimonas alkanivorans</name>
    <dbReference type="NCBI Taxonomy" id="441119"/>
    <lineage>
        <taxon>Bacteria</taxon>
        <taxon>Pseudomonadati</taxon>
        <taxon>Pseudomonadota</taxon>
        <taxon>Alphaproteobacteria</taxon>
        <taxon>Rhodobacterales</taxon>
        <taxon>Roseobacteraceae</taxon>
        <taxon>Tranquillimonas</taxon>
    </lineage>
</organism>
<dbReference type="Proteomes" id="UP000199356">
    <property type="component" value="Unassembled WGS sequence"/>
</dbReference>
<accession>A0A1I5MB47</accession>
<keyword evidence="1" id="KW-0812">Transmembrane</keyword>
<evidence type="ECO:0000313" key="3">
    <source>
        <dbReference type="Proteomes" id="UP000199356"/>
    </source>
</evidence>